<protein>
    <submittedName>
        <fullName evidence="2">Uncharacterized protein</fullName>
    </submittedName>
</protein>
<feature type="transmembrane region" description="Helical" evidence="1">
    <location>
        <begin position="12"/>
        <end position="30"/>
    </location>
</feature>
<keyword evidence="1" id="KW-1133">Transmembrane helix</keyword>
<evidence type="ECO:0000256" key="1">
    <source>
        <dbReference type="SAM" id="Phobius"/>
    </source>
</evidence>
<reference evidence="2" key="1">
    <citation type="journal article" date="2021" name="PeerJ">
        <title>Extensive microbial diversity within the chicken gut microbiome revealed by metagenomics and culture.</title>
        <authorList>
            <person name="Gilroy R."/>
            <person name="Ravi A."/>
            <person name="Getino M."/>
            <person name="Pursley I."/>
            <person name="Horton D.L."/>
            <person name="Alikhan N.F."/>
            <person name="Baker D."/>
            <person name="Gharbi K."/>
            <person name="Hall N."/>
            <person name="Watson M."/>
            <person name="Adriaenssens E.M."/>
            <person name="Foster-Nyarko E."/>
            <person name="Jarju S."/>
            <person name="Secka A."/>
            <person name="Antonio M."/>
            <person name="Oren A."/>
            <person name="Chaudhuri R.R."/>
            <person name="La Ragione R."/>
            <person name="Hildebrand F."/>
            <person name="Pallen M.J."/>
        </authorList>
    </citation>
    <scope>NUCLEOTIDE SEQUENCE</scope>
    <source>
        <strain evidence="2">1282</strain>
    </source>
</reference>
<dbReference type="AlphaFoldDB" id="A0A9D1YCQ8"/>
<organism evidence="2 3">
    <name type="scientific">Candidatus Acutalibacter pullistercoris</name>
    <dbReference type="NCBI Taxonomy" id="2838418"/>
    <lineage>
        <taxon>Bacteria</taxon>
        <taxon>Bacillati</taxon>
        <taxon>Bacillota</taxon>
        <taxon>Clostridia</taxon>
        <taxon>Eubacteriales</taxon>
        <taxon>Acutalibacteraceae</taxon>
        <taxon>Acutalibacter</taxon>
    </lineage>
</organism>
<keyword evidence="1" id="KW-0472">Membrane</keyword>
<dbReference type="EMBL" id="DXDU01000085">
    <property type="protein sequence ID" value="HIY26536.1"/>
    <property type="molecule type" value="Genomic_DNA"/>
</dbReference>
<dbReference type="Proteomes" id="UP000823915">
    <property type="component" value="Unassembled WGS sequence"/>
</dbReference>
<comment type="caution">
    <text evidence="2">The sequence shown here is derived from an EMBL/GenBank/DDBJ whole genome shotgun (WGS) entry which is preliminary data.</text>
</comment>
<reference evidence="2" key="2">
    <citation type="submission" date="2021-04" db="EMBL/GenBank/DDBJ databases">
        <authorList>
            <person name="Gilroy R."/>
        </authorList>
    </citation>
    <scope>NUCLEOTIDE SEQUENCE</scope>
    <source>
        <strain evidence="2">1282</strain>
    </source>
</reference>
<gene>
    <name evidence="2" type="ORF">H9838_05090</name>
</gene>
<keyword evidence="1" id="KW-0812">Transmembrane</keyword>
<sequence>MLLREDKKKLVGIGIVCLVAAGVLLCLAFLRDGKRLFSIDAQKVAAVELGYQMDDQGPLLRIEDRETVETLVEYLNRYQYQGVKDPDPFSLRSGGNLPGIWLLNEEDLVITGVSVRANGVTKDNAFYYCTDNYFRPVLDLLKQ</sequence>
<evidence type="ECO:0000313" key="3">
    <source>
        <dbReference type="Proteomes" id="UP000823915"/>
    </source>
</evidence>
<evidence type="ECO:0000313" key="2">
    <source>
        <dbReference type="EMBL" id="HIY26536.1"/>
    </source>
</evidence>
<proteinExistence type="predicted"/>
<name>A0A9D1YCQ8_9FIRM</name>
<accession>A0A9D1YCQ8</accession>